<dbReference type="Proteomes" id="UP000230008">
    <property type="component" value="Plasmid pHDA2C.3"/>
</dbReference>
<reference evidence="5" key="3">
    <citation type="submission" date="2017-11" db="EMBL/GenBank/DDBJ databases">
        <title>PacBio sequencing of new strain of the secondary endosymbiont Candidatus Hamiltonella defensa.</title>
        <authorList>
            <person name="Strand M.R."/>
            <person name="Oliver K."/>
        </authorList>
    </citation>
    <scope>NUCLEOTIDE SEQUENCE [LARGE SCALE GENOMIC DNA]</scope>
    <source>
        <strain evidence="5">A2C</strain>
        <plasmid evidence="5">phda2c.3</plasmid>
    </source>
</reference>
<feature type="domain" description="HTH luxR-type" evidence="2">
    <location>
        <begin position="122"/>
        <end position="187"/>
    </location>
</feature>
<evidence type="ECO:0000313" key="5">
    <source>
        <dbReference type="Proteomes" id="UP000230008"/>
    </source>
</evidence>
<dbReference type="AlphaFoldDB" id="A0A2D3TAU9"/>
<evidence type="ECO:0000256" key="1">
    <source>
        <dbReference type="ARBA" id="ARBA00023125"/>
    </source>
</evidence>
<dbReference type="RefSeq" id="WP_095034937.1">
    <property type="nucleotide sequence ID" value="NZ_CAWNMT010000004.1"/>
</dbReference>
<dbReference type="SUPFAM" id="SSF46894">
    <property type="entry name" value="C-terminal effector domain of the bipartite response regulators"/>
    <property type="match status" value="1"/>
</dbReference>
<geneLocation type="plasmid" evidence="3 6">
    <name>p2_M47_H.defensa</name>
</geneLocation>
<geneLocation type="plasmid" evidence="5">
    <name>phda2c.3</name>
</geneLocation>
<dbReference type="EMBL" id="CP022934">
    <property type="protein sequence ID" value="ASV34531.1"/>
    <property type="molecule type" value="Genomic_DNA"/>
</dbReference>
<sequence>MNSPIKQFCQSLTIPCGFTDAQSGVYTNTTMTDILGMTVESSQVLDVFHSHEEVVRHKKLPLSLLSTLPGGYNPSPQPWRFDFFPRFDEKNIYQGAFFYAQPFLFLSLLEYIEGGSPYTINLIQSDNRFSPRERRIIFCLLQRLSSKEVGKKLNLSHRTIENNLQSIYQKAGVNNCRQFRSYCCTNGINRFLPPEFLPSGSQVISV</sequence>
<dbReference type="CDD" id="cd06170">
    <property type="entry name" value="LuxR_C_like"/>
    <property type="match status" value="1"/>
</dbReference>
<proteinExistence type="predicted"/>
<dbReference type="Proteomes" id="UP000792865">
    <property type="component" value="Plasmid p2_M47_H.defensa"/>
</dbReference>
<dbReference type="InterPro" id="IPR000792">
    <property type="entry name" value="Tscrpt_reg_LuxR_C"/>
</dbReference>
<dbReference type="Pfam" id="PF00196">
    <property type="entry name" value="GerE"/>
    <property type="match status" value="1"/>
</dbReference>
<accession>A0A2D3TAU9</accession>
<evidence type="ECO:0000313" key="6">
    <source>
        <dbReference type="Proteomes" id="UP000792865"/>
    </source>
</evidence>
<dbReference type="SMART" id="SM00421">
    <property type="entry name" value="HTH_LUXR"/>
    <property type="match status" value="1"/>
</dbReference>
<geneLocation type="plasmid" evidence="4">
    <name>pHDA2C.3</name>
</geneLocation>
<keyword evidence="1" id="KW-0238">DNA-binding</keyword>
<dbReference type="GO" id="GO:0006355">
    <property type="term" value="P:regulation of DNA-templated transcription"/>
    <property type="evidence" value="ECO:0007669"/>
    <property type="project" value="InterPro"/>
</dbReference>
<dbReference type="EMBL" id="CP017609">
    <property type="protein sequence ID" value="ATW30951.1"/>
    <property type="molecule type" value="Genomic_DNA"/>
</dbReference>
<name>A0A2D3TAU9_9ENTR</name>
<dbReference type="InterPro" id="IPR016032">
    <property type="entry name" value="Sig_transdc_resp-reg_C-effctor"/>
</dbReference>
<keyword evidence="4" id="KW-0614">Plasmid</keyword>
<reference evidence="3" key="2">
    <citation type="submission" date="2017-08" db="EMBL/GenBank/DDBJ databases">
        <title>Genome sequence of Candidatus Hamiltonella defensa from Acyrthosiphon pisum strain MI47.</title>
        <authorList>
            <person name="Patel V.A."/>
            <person name="Chevignon G."/>
            <person name="Russell J.A."/>
            <person name="Oliver K.M."/>
        </authorList>
    </citation>
    <scope>NUCLEOTIDE SEQUENCE</scope>
    <source>
        <strain evidence="3">MI47</strain>
        <plasmid evidence="3">p2_M47_H.defensa</plasmid>
    </source>
</reference>
<dbReference type="GO" id="GO:0003677">
    <property type="term" value="F:DNA binding"/>
    <property type="evidence" value="ECO:0007669"/>
    <property type="project" value="UniProtKB-KW"/>
</dbReference>
<gene>
    <name evidence="4" type="ORF">BJP41_10835</name>
    <name evidence="3" type="ORF">CJJ18_11045</name>
</gene>
<evidence type="ECO:0000313" key="3">
    <source>
        <dbReference type="EMBL" id="ASV34531.1"/>
    </source>
</evidence>
<reference evidence="5" key="1">
    <citation type="submission" date="2016-10" db="EMBL/GenBank/DDBJ databases">
        <authorList>
            <person name="Chevignon G."/>
        </authorList>
    </citation>
    <scope>NUCLEOTIDE SEQUENCE [LARGE SCALE GENOMIC DNA]</scope>
    <source>
        <strain evidence="5">A2C</strain>
        <plasmid evidence="5">phda2c.3</plasmid>
    </source>
</reference>
<evidence type="ECO:0000259" key="2">
    <source>
        <dbReference type="PROSITE" id="PS50043"/>
    </source>
</evidence>
<dbReference type="Gene3D" id="1.10.10.10">
    <property type="entry name" value="Winged helix-like DNA-binding domain superfamily/Winged helix DNA-binding domain"/>
    <property type="match status" value="1"/>
</dbReference>
<evidence type="ECO:0000313" key="4">
    <source>
        <dbReference type="EMBL" id="ATW30951.1"/>
    </source>
</evidence>
<protein>
    <submittedName>
        <fullName evidence="4">Helix-turn-helix transcriptional regulator</fullName>
    </submittedName>
</protein>
<organism evidence="4 5">
    <name type="scientific">Candidatus Williamhamiltonella defendens</name>
    <dbReference type="NCBI Taxonomy" id="138072"/>
    <lineage>
        <taxon>Bacteria</taxon>
        <taxon>Pseudomonadati</taxon>
        <taxon>Pseudomonadota</taxon>
        <taxon>Gammaproteobacteria</taxon>
        <taxon>Enterobacterales</taxon>
        <taxon>Enterobacteriaceae</taxon>
        <taxon>aphid secondary symbionts</taxon>
        <taxon>Candidatus Williamhamiltonella</taxon>
    </lineage>
</organism>
<dbReference type="InterPro" id="IPR036388">
    <property type="entry name" value="WH-like_DNA-bd_sf"/>
</dbReference>
<dbReference type="PROSITE" id="PS50043">
    <property type="entry name" value="HTH_LUXR_2"/>
    <property type="match status" value="1"/>
</dbReference>
<reference evidence="4" key="4">
    <citation type="journal article" date="2018" name="Genome Biol. Evol.">
        <title>Culture-Facilitated Comparative Genomics of the Facultative Symbiont Hamiltonella defensa.</title>
        <authorList>
            <person name="Chevignon G."/>
            <person name="Boyd B.M."/>
            <person name="Brandt J.W."/>
            <person name="Oliver K.M."/>
            <person name="Strand M.R."/>
        </authorList>
    </citation>
    <scope>NUCLEOTIDE SEQUENCE</scope>
    <source>
        <strain evidence="4">A2C</strain>
    </source>
</reference>